<dbReference type="Proteomes" id="UP000053989">
    <property type="component" value="Unassembled WGS sequence"/>
</dbReference>
<dbReference type="InParanoid" id="A0A0C3E3Q4"/>
<proteinExistence type="predicted"/>
<evidence type="ECO:0000313" key="3">
    <source>
        <dbReference type="Proteomes" id="UP000053989"/>
    </source>
</evidence>
<protein>
    <submittedName>
        <fullName evidence="2">Uncharacterized protein</fullName>
    </submittedName>
</protein>
<dbReference type="AlphaFoldDB" id="A0A0C3E3Q4"/>
<dbReference type="InterPro" id="IPR041078">
    <property type="entry name" value="Plavaka"/>
</dbReference>
<feature type="region of interest" description="Disordered" evidence="1">
    <location>
        <begin position="1"/>
        <end position="23"/>
    </location>
</feature>
<dbReference type="EMBL" id="KN822041">
    <property type="protein sequence ID" value="KIM62646.1"/>
    <property type="molecule type" value="Genomic_DNA"/>
</dbReference>
<keyword evidence="3" id="KW-1185">Reference proteome</keyword>
<organism evidence="2 3">
    <name type="scientific">Scleroderma citrinum Foug A</name>
    <dbReference type="NCBI Taxonomy" id="1036808"/>
    <lineage>
        <taxon>Eukaryota</taxon>
        <taxon>Fungi</taxon>
        <taxon>Dikarya</taxon>
        <taxon>Basidiomycota</taxon>
        <taxon>Agaricomycotina</taxon>
        <taxon>Agaricomycetes</taxon>
        <taxon>Agaricomycetidae</taxon>
        <taxon>Boletales</taxon>
        <taxon>Sclerodermatineae</taxon>
        <taxon>Sclerodermataceae</taxon>
        <taxon>Scleroderma</taxon>
    </lineage>
</organism>
<dbReference type="Pfam" id="PF18759">
    <property type="entry name" value="Plavaka"/>
    <property type="match status" value="1"/>
</dbReference>
<dbReference type="STRING" id="1036808.A0A0C3E3Q4"/>
<evidence type="ECO:0000256" key="1">
    <source>
        <dbReference type="SAM" id="MobiDB-lite"/>
    </source>
</evidence>
<accession>A0A0C3E3Q4</accession>
<sequence length="273" mass="30856">MVPPVDDDVPPPSNSPCRSEPEQISPGRFIETYGGCTETFPGGETFMAQFRNDQYVEQQRENIYFPWALRQEWGFASWLLRSHLSMVAIDTLLSLEIISSDKILLSFCSAKELRTCAETLPSGPCWLCETIPPEYPTKQPLWLFYHDPIECLQALLSHPLFDSHISFVPRKVWTCTAKICRIYNEWLSGDRAWSLQEVLPPGTTLLGVVLSSDKTNISIMSGNRMAHPVLISLANIDAHIHSKTSLHAYLLLTLLPIAKFTHKTTCIHSLLQD</sequence>
<reference evidence="3" key="2">
    <citation type="submission" date="2015-01" db="EMBL/GenBank/DDBJ databases">
        <title>Evolutionary Origins and Diversification of the Mycorrhizal Mutualists.</title>
        <authorList>
            <consortium name="DOE Joint Genome Institute"/>
            <consortium name="Mycorrhizal Genomics Consortium"/>
            <person name="Kohler A."/>
            <person name="Kuo A."/>
            <person name="Nagy L.G."/>
            <person name="Floudas D."/>
            <person name="Copeland A."/>
            <person name="Barry K.W."/>
            <person name="Cichocki N."/>
            <person name="Veneault-Fourrey C."/>
            <person name="LaButti K."/>
            <person name="Lindquist E.A."/>
            <person name="Lipzen A."/>
            <person name="Lundell T."/>
            <person name="Morin E."/>
            <person name="Murat C."/>
            <person name="Riley R."/>
            <person name="Ohm R."/>
            <person name="Sun H."/>
            <person name="Tunlid A."/>
            <person name="Henrissat B."/>
            <person name="Grigoriev I.V."/>
            <person name="Hibbett D.S."/>
            <person name="Martin F."/>
        </authorList>
    </citation>
    <scope>NUCLEOTIDE SEQUENCE [LARGE SCALE GENOMIC DNA]</scope>
    <source>
        <strain evidence="3">Foug A</strain>
    </source>
</reference>
<evidence type="ECO:0000313" key="2">
    <source>
        <dbReference type="EMBL" id="KIM62646.1"/>
    </source>
</evidence>
<reference evidence="2 3" key="1">
    <citation type="submission" date="2014-04" db="EMBL/GenBank/DDBJ databases">
        <authorList>
            <consortium name="DOE Joint Genome Institute"/>
            <person name="Kuo A."/>
            <person name="Kohler A."/>
            <person name="Nagy L.G."/>
            <person name="Floudas D."/>
            <person name="Copeland A."/>
            <person name="Barry K.W."/>
            <person name="Cichocki N."/>
            <person name="Veneault-Fourrey C."/>
            <person name="LaButti K."/>
            <person name="Lindquist E.A."/>
            <person name="Lipzen A."/>
            <person name="Lundell T."/>
            <person name="Morin E."/>
            <person name="Murat C."/>
            <person name="Sun H."/>
            <person name="Tunlid A."/>
            <person name="Henrissat B."/>
            <person name="Grigoriev I.V."/>
            <person name="Hibbett D.S."/>
            <person name="Martin F."/>
            <person name="Nordberg H.P."/>
            <person name="Cantor M.N."/>
            <person name="Hua S.X."/>
        </authorList>
    </citation>
    <scope>NUCLEOTIDE SEQUENCE [LARGE SCALE GENOMIC DNA]</scope>
    <source>
        <strain evidence="2 3">Foug A</strain>
    </source>
</reference>
<gene>
    <name evidence="2" type="ORF">SCLCIDRAFT_119213</name>
</gene>
<name>A0A0C3E3Q4_9AGAM</name>
<feature type="non-terminal residue" evidence="2">
    <location>
        <position position="273"/>
    </location>
</feature>
<dbReference type="OrthoDB" id="2688393at2759"/>
<dbReference type="HOGENOM" id="CLU_006344_2_1_1"/>